<accession>A0AAV4WMH9</accession>
<name>A0AAV4WMH9_9ARAC</name>
<keyword evidence="1" id="KW-0732">Signal</keyword>
<reference evidence="2 3" key="1">
    <citation type="submission" date="2021-06" db="EMBL/GenBank/DDBJ databases">
        <title>Caerostris darwini draft genome.</title>
        <authorList>
            <person name="Kono N."/>
            <person name="Arakawa K."/>
        </authorList>
    </citation>
    <scope>NUCLEOTIDE SEQUENCE [LARGE SCALE GENOMIC DNA]</scope>
</reference>
<sequence>MRIAFRHVRTASIIFLVCLLKDKISMFRGSVICLELCINNLRASTFGMCIEGKYIALSGAPEQNRNSPPKRIGGVYNHSHGGTVLDEKMVNCSFNFRFFYRLDLLIGGLGKPIDKVI</sequence>
<evidence type="ECO:0000313" key="3">
    <source>
        <dbReference type="Proteomes" id="UP001054837"/>
    </source>
</evidence>
<dbReference type="AlphaFoldDB" id="A0AAV4WMH9"/>
<keyword evidence="3" id="KW-1185">Reference proteome</keyword>
<evidence type="ECO:0000256" key="1">
    <source>
        <dbReference type="SAM" id="SignalP"/>
    </source>
</evidence>
<protein>
    <recommendedName>
        <fullName evidence="4">Secreted protein</fullName>
    </recommendedName>
</protein>
<gene>
    <name evidence="2" type="ORF">CDAR_221731</name>
</gene>
<evidence type="ECO:0000313" key="2">
    <source>
        <dbReference type="EMBL" id="GIY83533.1"/>
    </source>
</evidence>
<evidence type="ECO:0008006" key="4">
    <source>
        <dbReference type="Google" id="ProtNLM"/>
    </source>
</evidence>
<dbReference type="EMBL" id="BPLQ01014830">
    <property type="protein sequence ID" value="GIY83533.1"/>
    <property type="molecule type" value="Genomic_DNA"/>
</dbReference>
<comment type="caution">
    <text evidence="2">The sequence shown here is derived from an EMBL/GenBank/DDBJ whole genome shotgun (WGS) entry which is preliminary data.</text>
</comment>
<feature type="chain" id="PRO_5043405585" description="Secreted protein" evidence="1">
    <location>
        <begin position="27"/>
        <end position="117"/>
    </location>
</feature>
<dbReference type="Proteomes" id="UP001054837">
    <property type="component" value="Unassembled WGS sequence"/>
</dbReference>
<feature type="signal peptide" evidence="1">
    <location>
        <begin position="1"/>
        <end position="26"/>
    </location>
</feature>
<organism evidence="2 3">
    <name type="scientific">Caerostris darwini</name>
    <dbReference type="NCBI Taxonomy" id="1538125"/>
    <lineage>
        <taxon>Eukaryota</taxon>
        <taxon>Metazoa</taxon>
        <taxon>Ecdysozoa</taxon>
        <taxon>Arthropoda</taxon>
        <taxon>Chelicerata</taxon>
        <taxon>Arachnida</taxon>
        <taxon>Araneae</taxon>
        <taxon>Araneomorphae</taxon>
        <taxon>Entelegynae</taxon>
        <taxon>Araneoidea</taxon>
        <taxon>Araneidae</taxon>
        <taxon>Caerostris</taxon>
    </lineage>
</organism>
<proteinExistence type="predicted"/>